<proteinExistence type="predicted"/>
<evidence type="ECO:0000313" key="3">
    <source>
        <dbReference type="Proteomes" id="UP000326396"/>
    </source>
</evidence>
<dbReference type="OrthoDB" id="361835at2759"/>
<dbReference type="AlphaFoldDB" id="A0A5N6LTD4"/>
<sequence>MASENAKHLKKEEDDDENDEKSLSSLLQNKHKKPNGSGLSMTKSLSLKDAKKKLESKLKKEDESDDDFMPIKKIPSNVKPNKERSACAETKKTTVSKVKKEEVKKEEAGYDNMKKTPISGVKKEKSASADKKKREKSSEQNGKKKEGKKMDVKEEDVSIKKEKKEKKVYDLPGQKRDPPEERDPLRIFYESLYTQIPSSEMAAIWMMESGLLHKDVAKKLFEAKRKKAQQKLGSPMKTVVSVKKQSDSSSVLVKKKIVSTEKKKTPPTQSKKRKMEDESDEGSDDDFVISRKIKKPKAA</sequence>
<organism evidence="2 3">
    <name type="scientific">Mikania micrantha</name>
    <name type="common">bitter vine</name>
    <dbReference type="NCBI Taxonomy" id="192012"/>
    <lineage>
        <taxon>Eukaryota</taxon>
        <taxon>Viridiplantae</taxon>
        <taxon>Streptophyta</taxon>
        <taxon>Embryophyta</taxon>
        <taxon>Tracheophyta</taxon>
        <taxon>Spermatophyta</taxon>
        <taxon>Magnoliopsida</taxon>
        <taxon>eudicotyledons</taxon>
        <taxon>Gunneridae</taxon>
        <taxon>Pentapetalae</taxon>
        <taxon>asterids</taxon>
        <taxon>campanulids</taxon>
        <taxon>Asterales</taxon>
        <taxon>Asteraceae</taxon>
        <taxon>Asteroideae</taxon>
        <taxon>Heliantheae alliance</taxon>
        <taxon>Eupatorieae</taxon>
        <taxon>Mikania</taxon>
    </lineage>
</organism>
<feature type="region of interest" description="Disordered" evidence="1">
    <location>
        <begin position="1"/>
        <end position="184"/>
    </location>
</feature>
<feature type="compositionally biased region" description="Acidic residues" evidence="1">
    <location>
        <begin position="277"/>
        <end position="287"/>
    </location>
</feature>
<dbReference type="EMBL" id="SZYD01000018">
    <property type="protein sequence ID" value="KAD2804565.1"/>
    <property type="molecule type" value="Genomic_DNA"/>
</dbReference>
<dbReference type="Proteomes" id="UP000326396">
    <property type="component" value="Linkage Group LG8"/>
</dbReference>
<evidence type="ECO:0000256" key="1">
    <source>
        <dbReference type="SAM" id="MobiDB-lite"/>
    </source>
</evidence>
<keyword evidence="3" id="KW-1185">Reference proteome</keyword>
<dbReference type="PANTHER" id="PTHR33828">
    <property type="entry name" value="OS05G0596200 PROTEIN"/>
    <property type="match status" value="1"/>
</dbReference>
<feature type="compositionally biased region" description="Basic and acidic residues" evidence="1">
    <location>
        <begin position="1"/>
        <end position="12"/>
    </location>
</feature>
<feature type="compositionally biased region" description="Basic and acidic residues" evidence="1">
    <location>
        <begin position="46"/>
        <end position="62"/>
    </location>
</feature>
<evidence type="ECO:0000313" key="2">
    <source>
        <dbReference type="EMBL" id="KAD2804565.1"/>
    </source>
</evidence>
<feature type="compositionally biased region" description="Basic and acidic residues" evidence="1">
    <location>
        <begin position="121"/>
        <end position="184"/>
    </location>
</feature>
<accession>A0A5N6LTD4</accession>
<dbReference type="PANTHER" id="PTHR33828:SF2">
    <property type="entry name" value="NUCLEOLIN"/>
    <property type="match status" value="1"/>
</dbReference>
<feature type="compositionally biased region" description="Basic and acidic residues" evidence="1">
    <location>
        <begin position="80"/>
        <end position="114"/>
    </location>
</feature>
<reference evidence="2 3" key="1">
    <citation type="submission" date="2019-05" db="EMBL/GenBank/DDBJ databases">
        <title>Mikania micrantha, genome provides insights into the molecular mechanism of rapid growth.</title>
        <authorList>
            <person name="Liu B."/>
        </authorList>
    </citation>
    <scope>NUCLEOTIDE SEQUENCE [LARGE SCALE GENOMIC DNA]</scope>
    <source>
        <strain evidence="2">NLD-2019</strain>
        <tissue evidence="2">Leaf</tissue>
    </source>
</reference>
<name>A0A5N6LTD4_9ASTR</name>
<gene>
    <name evidence="2" type="ORF">E3N88_37942</name>
</gene>
<comment type="caution">
    <text evidence="2">The sequence shown here is derived from an EMBL/GenBank/DDBJ whole genome shotgun (WGS) entry which is preliminary data.</text>
</comment>
<feature type="compositionally biased region" description="Low complexity" evidence="1">
    <location>
        <begin position="237"/>
        <end position="252"/>
    </location>
</feature>
<protein>
    <submittedName>
        <fullName evidence="2">Uncharacterized protein</fullName>
    </submittedName>
</protein>
<feature type="region of interest" description="Disordered" evidence="1">
    <location>
        <begin position="227"/>
        <end position="299"/>
    </location>
</feature>